<dbReference type="HOGENOM" id="CLU_2286619_0_0_9"/>
<comment type="caution">
    <text evidence="2">The sequence shown here is derived from an EMBL/GenBank/DDBJ whole genome shotgun (WGS) entry which is preliminary data.</text>
</comment>
<feature type="region of interest" description="Disordered" evidence="1">
    <location>
        <begin position="55"/>
        <end position="80"/>
    </location>
</feature>
<dbReference type="EMBL" id="ACEC01000067">
    <property type="protein sequence ID" value="EEG30194.1"/>
    <property type="molecule type" value="Genomic_DNA"/>
</dbReference>
<gene>
    <name evidence="2" type="ORF">CLOSTMETH_02125</name>
</gene>
<sequence length="101" mass="11671">MRRDRPNRYYYKLFFDFLQERVVTFLTIPQSGGCKLFFWESFVLFVQSNWTVQLGKGGDSELDRGTEGKNREPNRSQKHKMGMSPIGLAVIFIAGTDTSLI</sequence>
<protein>
    <submittedName>
        <fullName evidence="2">Uncharacterized protein</fullName>
    </submittedName>
</protein>
<reference evidence="2 3" key="2">
    <citation type="submission" date="2009-02" db="EMBL/GenBank/DDBJ databases">
        <title>Draft genome sequence of Clostridium methylpentosum (DSM 5476).</title>
        <authorList>
            <person name="Sudarsanam P."/>
            <person name="Ley R."/>
            <person name="Guruge J."/>
            <person name="Turnbaugh P.J."/>
            <person name="Mahowald M."/>
            <person name="Liep D."/>
            <person name="Gordon J."/>
        </authorList>
    </citation>
    <scope>NUCLEOTIDE SEQUENCE [LARGE SCALE GENOMIC DNA]</scope>
    <source>
        <strain evidence="2 3">DSM 5476</strain>
    </source>
</reference>
<evidence type="ECO:0000256" key="1">
    <source>
        <dbReference type="SAM" id="MobiDB-lite"/>
    </source>
</evidence>
<evidence type="ECO:0000313" key="2">
    <source>
        <dbReference type="EMBL" id="EEG30194.1"/>
    </source>
</evidence>
<reference evidence="2 3" key="1">
    <citation type="submission" date="2009-01" db="EMBL/GenBank/DDBJ databases">
        <authorList>
            <person name="Fulton L."/>
            <person name="Clifton S."/>
            <person name="Fulton B."/>
            <person name="Xu J."/>
            <person name="Minx P."/>
            <person name="Pepin K.H."/>
            <person name="Johnson M."/>
            <person name="Bhonagiri V."/>
            <person name="Nash W.E."/>
            <person name="Mardis E.R."/>
            <person name="Wilson R.K."/>
        </authorList>
    </citation>
    <scope>NUCLEOTIDE SEQUENCE [LARGE SCALE GENOMIC DNA]</scope>
    <source>
        <strain evidence="2 3">DSM 5476</strain>
    </source>
</reference>
<accession>C0EE46</accession>
<feature type="compositionally biased region" description="Basic and acidic residues" evidence="1">
    <location>
        <begin position="58"/>
        <end position="75"/>
    </location>
</feature>
<proteinExistence type="predicted"/>
<dbReference type="AlphaFoldDB" id="C0EE46"/>
<evidence type="ECO:0000313" key="3">
    <source>
        <dbReference type="Proteomes" id="UP000003340"/>
    </source>
</evidence>
<organism evidence="2 3">
    <name type="scientific">[Clostridium] methylpentosum DSM 5476</name>
    <dbReference type="NCBI Taxonomy" id="537013"/>
    <lineage>
        <taxon>Bacteria</taxon>
        <taxon>Bacillati</taxon>
        <taxon>Bacillota</taxon>
        <taxon>Clostridia</taxon>
        <taxon>Eubacteriales</taxon>
        <taxon>Oscillospiraceae</taxon>
        <taxon>Oscillospiraceae incertae sedis</taxon>
    </lineage>
</organism>
<name>C0EE46_9FIRM</name>
<dbReference type="STRING" id="537013.CLOSTMETH_02125"/>
<dbReference type="Proteomes" id="UP000003340">
    <property type="component" value="Unassembled WGS sequence"/>
</dbReference>
<keyword evidence="3" id="KW-1185">Reference proteome</keyword>